<name>A0ABQ0LP98_MYCCL</name>
<dbReference type="InterPro" id="IPR017441">
    <property type="entry name" value="Protein_kinase_ATP_BS"/>
</dbReference>
<dbReference type="PANTHER" id="PTHR37171:SF1">
    <property type="entry name" value="SERINE_THREONINE-PROTEIN KINASE YRZF-RELATED"/>
    <property type="match status" value="1"/>
</dbReference>
<evidence type="ECO:0000256" key="1">
    <source>
        <dbReference type="PROSITE-ProRule" id="PRU10141"/>
    </source>
</evidence>
<dbReference type="SUPFAM" id="SSF56112">
    <property type="entry name" value="Protein kinase-like (PK-like)"/>
    <property type="match status" value="1"/>
</dbReference>
<feature type="region of interest" description="Disordered" evidence="2">
    <location>
        <begin position="273"/>
        <end position="309"/>
    </location>
</feature>
<evidence type="ECO:0000259" key="3">
    <source>
        <dbReference type="PROSITE" id="PS50011"/>
    </source>
</evidence>
<organism evidence="4 5">
    <name type="scientific">Mycena chlorophos</name>
    <name type="common">Agaric fungus</name>
    <name type="synonym">Agaricus chlorophos</name>
    <dbReference type="NCBI Taxonomy" id="658473"/>
    <lineage>
        <taxon>Eukaryota</taxon>
        <taxon>Fungi</taxon>
        <taxon>Dikarya</taxon>
        <taxon>Basidiomycota</taxon>
        <taxon>Agaricomycotina</taxon>
        <taxon>Agaricomycetes</taxon>
        <taxon>Agaricomycetidae</taxon>
        <taxon>Agaricales</taxon>
        <taxon>Marasmiineae</taxon>
        <taxon>Mycenaceae</taxon>
        <taxon>Mycena</taxon>
    </lineage>
</organism>
<evidence type="ECO:0000313" key="5">
    <source>
        <dbReference type="Proteomes" id="UP000815677"/>
    </source>
</evidence>
<accession>A0ABQ0LP98</accession>
<sequence>MADNFVGRDMPGPLDQDAAGAVEQLEEILSAQPPILALPPVMSLRLGYPTRFFFDKHIAKSLELRRIHPATTLLDEIKGLAGHYLDEFRTNVQHTGTSMPQRESLGTIARNGLFKSRETGPRGVARYPAECTDLPRRISSRLFLFRESPEWCQFLLWGRIGREDEADPRLAVDEKHSLGFPVDQEWKLCVRNLPHLAPGLLPDLQELHSRSDLIGTWVVMTPSAKAESLITALDRATIPSNCNAGTKGFPVLPPSTRLDPPDSPEPVWPTILVLNEPPPSSGQKLPSAGAERSSEDVLPPTTRRPRSTAYDYGELTPESLVQLGWARAVETDSSVIVFTCGTLERIAIRHRKTQTLYLSDVIDITEIRHPPYLRLQVGLFVAVLKDALSRLHESEVVSPELRRSTRKRRAPEDDALGNQLKRRKTATGSSRTFERPQSAIKIAGSLDFMLLYMRYGMHDSPVPASFIRSAPCLVSSGDAEEITRPSVKRKYLREECVVVILGPQIGTGATGIAHKTSLEVFDAQGRTVTADIVVKIAFLAEQQQKMRHEFQVYRRLAAHKVKGVPEVYGIFDDLEGGAIMLLMSYCGTTLWDFRVDPMSYDLDTKASQRTRFLAILDAIHAAGVRHHDLRPLNLLLDDNGEAHIIDFDVAKLDPTEGGKRRERRALEDLLFDGVYPDPSFPSLPSTIASETDG</sequence>
<dbReference type="PROSITE" id="PS00107">
    <property type="entry name" value="PROTEIN_KINASE_ATP"/>
    <property type="match status" value="1"/>
</dbReference>
<gene>
    <name evidence="4" type="ORF">MCHLO_08860</name>
</gene>
<keyword evidence="1" id="KW-0547">Nucleotide-binding</keyword>
<keyword evidence="5" id="KW-1185">Reference proteome</keyword>
<reference evidence="4" key="1">
    <citation type="submission" date="2014-09" db="EMBL/GenBank/DDBJ databases">
        <title>Genome sequence of the luminous mushroom Mycena chlorophos for searching fungal bioluminescence genes.</title>
        <authorList>
            <person name="Tanaka Y."/>
            <person name="Kasuga D."/>
            <person name="Oba Y."/>
            <person name="Hase S."/>
            <person name="Sato K."/>
            <person name="Oba Y."/>
            <person name="Sakakibara Y."/>
        </authorList>
    </citation>
    <scope>NUCLEOTIDE SEQUENCE</scope>
</reference>
<dbReference type="PROSITE" id="PS50011">
    <property type="entry name" value="PROTEIN_KINASE_DOM"/>
    <property type="match status" value="1"/>
</dbReference>
<evidence type="ECO:0000313" key="4">
    <source>
        <dbReference type="EMBL" id="GAT51746.1"/>
    </source>
</evidence>
<dbReference type="EMBL" id="DF847319">
    <property type="protein sequence ID" value="GAT51746.1"/>
    <property type="molecule type" value="Genomic_DNA"/>
</dbReference>
<dbReference type="Pfam" id="PF00069">
    <property type="entry name" value="Pkinase"/>
    <property type="match status" value="1"/>
</dbReference>
<feature type="region of interest" description="Disordered" evidence="2">
    <location>
        <begin position="399"/>
        <end position="434"/>
    </location>
</feature>
<feature type="binding site" evidence="1">
    <location>
        <position position="535"/>
    </location>
    <ligand>
        <name>ATP</name>
        <dbReference type="ChEBI" id="CHEBI:30616"/>
    </ligand>
</feature>
<dbReference type="Proteomes" id="UP000815677">
    <property type="component" value="Unassembled WGS sequence"/>
</dbReference>
<dbReference type="PANTHER" id="PTHR37171">
    <property type="entry name" value="SERINE/THREONINE-PROTEIN KINASE YRZF-RELATED"/>
    <property type="match status" value="1"/>
</dbReference>
<feature type="domain" description="Protein kinase" evidence="3">
    <location>
        <begin position="499"/>
        <end position="693"/>
    </location>
</feature>
<dbReference type="InterPro" id="IPR000719">
    <property type="entry name" value="Prot_kinase_dom"/>
</dbReference>
<keyword evidence="1" id="KW-0067">ATP-binding</keyword>
<proteinExistence type="predicted"/>
<dbReference type="InterPro" id="IPR011009">
    <property type="entry name" value="Kinase-like_dom_sf"/>
</dbReference>
<protein>
    <recommendedName>
        <fullName evidence="3">Protein kinase domain-containing protein</fullName>
    </recommendedName>
</protein>
<dbReference type="InterPro" id="IPR052396">
    <property type="entry name" value="Meiotic_Drive_Suppr_Kinase"/>
</dbReference>
<evidence type="ECO:0000256" key="2">
    <source>
        <dbReference type="SAM" id="MobiDB-lite"/>
    </source>
</evidence>
<dbReference type="Gene3D" id="1.10.510.10">
    <property type="entry name" value="Transferase(Phosphotransferase) domain 1"/>
    <property type="match status" value="1"/>
</dbReference>